<name>A0A2I7N699_9NEIS</name>
<accession>A0A2I7N699</accession>
<dbReference type="RefSeq" id="WP_102951282.1">
    <property type="nucleotide sequence ID" value="NZ_CP024847.1"/>
</dbReference>
<dbReference type="AlphaFoldDB" id="A0A2I7N699"/>
<dbReference type="InterPro" id="IPR050790">
    <property type="entry name" value="ExbB/TolQ_transport"/>
</dbReference>
<keyword evidence="6 9" id="KW-1133">Transmembrane helix</keyword>
<dbReference type="PANTHER" id="PTHR30625:SF15">
    <property type="entry name" value="BIOPOLYMER TRANSPORT PROTEIN EXBB"/>
    <property type="match status" value="1"/>
</dbReference>
<feature type="transmembrane region" description="Helical" evidence="9">
    <location>
        <begin position="14"/>
        <end position="35"/>
    </location>
</feature>
<evidence type="ECO:0000256" key="1">
    <source>
        <dbReference type="ARBA" id="ARBA00004651"/>
    </source>
</evidence>
<feature type="transmembrane region" description="Helical" evidence="9">
    <location>
        <begin position="107"/>
        <end position="133"/>
    </location>
</feature>
<protein>
    <recommendedName>
        <fullName evidence="10">MotA/TolQ/ExbB proton channel domain-containing protein</fullName>
    </recommendedName>
</protein>
<keyword evidence="12" id="KW-1185">Reference proteome</keyword>
<comment type="similarity">
    <text evidence="8">Belongs to the exbB/tolQ family.</text>
</comment>
<evidence type="ECO:0000313" key="12">
    <source>
        <dbReference type="Proteomes" id="UP000236655"/>
    </source>
</evidence>
<evidence type="ECO:0000256" key="7">
    <source>
        <dbReference type="ARBA" id="ARBA00023136"/>
    </source>
</evidence>
<dbReference type="InterPro" id="IPR002898">
    <property type="entry name" value="MotA_ExbB_proton_chnl"/>
</dbReference>
<sequence length="205" mass="23119">MSSSISFFSSFGPIAYLLLVSSIAIIAIIIERLIVLYSQPKFSKKDYQQIIINLQKGQLLSIQKPKIAIRFRDWLEILAGKTFTLAEAEITLLLTELRNKLQKPLEWLNLFAIAAPMMGLLGTIWSMSHSFAILGKDLNNGNLNKMIEYLSEAMYATAFGIILALVSMLGLYILRQKSDKYLDECELAFNRISLAIQQQGANKHD</sequence>
<dbReference type="GO" id="GO:0005886">
    <property type="term" value="C:plasma membrane"/>
    <property type="evidence" value="ECO:0007669"/>
    <property type="project" value="UniProtKB-SubCell"/>
</dbReference>
<dbReference type="Proteomes" id="UP000236655">
    <property type="component" value="Chromosome"/>
</dbReference>
<gene>
    <name evidence="11" type="ORF">CUN60_06630</name>
</gene>
<reference evidence="12" key="1">
    <citation type="submission" date="2017-11" db="EMBL/GenBank/DDBJ databases">
        <authorList>
            <person name="Chan K.G."/>
            <person name="Lee L.S."/>
        </authorList>
    </citation>
    <scope>NUCLEOTIDE SEQUENCE [LARGE SCALE GENOMIC DNA]</scope>
    <source>
        <strain evidence="12">DSM 100970</strain>
    </source>
</reference>
<evidence type="ECO:0000256" key="4">
    <source>
        <dbReference type="ARBA" id="ARBA00022692"/>
    </source>
</evidence>
<evidence type="ECO:0000256" key="5">
    <source>
        <dbReference type="ARBA" id="ARBA00022927"/>
    </source>
</evidence>
<dbReference type="KEGG" id="nba:CUN60_06630"/>
<keyword evidence="2 8" id="KW-0813">Transport</keyword>
<evidence type="ECO:0000256" key="2">
    <source>
        <dbReference type="ARBA" id="ARBA00022448"/>
    </source>
</evidence>
<dbReference type="Pfam" id="PF01618">
    <property type="entry name" value="MotA_ExbB"/>
    <property type="match status" value="1"/>
</dbReference>
<keyword evidence="4 9" id="KW-0812">Transmembrane</keyword>
<evidence type="ECO:0000256" key="9">
    <source>
        <dbReference type="SAM" id="Phobius"/>
    </source>
</evidence>
<evidence type="ECO:0000259" key="10">
    <source>
        <dbReference type="Pfam" id="PF01618"/>
    </source>
</evidence>
<dbReference type="OrthoDB" id="4045at2"/>
<evidence type="ECO:0000313" key="11">
    <source>
        <dbReference type="EMBL" id="AUR51986.1"/>
    </source>
</evidence>
<proteinExistence type="inferred from homology"/>
<evidence type="ECO:0000256" key="8">
    <source>
        <dbReference type="RuleBase" id="RU004057"/>
    </source>
</evidence>
<feature type="domain" description="MotA/TolQ/ExbB proton channel" evidence="10">
    <location>
        <begin position="91"/>
        <end position="185"/>
    </location>
</feature>
<evidence type="ECO:0000256" key="6">
    <source>
        <dbReference type="ARBA" id="ARBA00022989"/>
    </source>
</evidence>
<organism evidence="11 12">
    <name type="scientific">Aquella oligotrophica</name>
    <dbReference type="NCBI Taxonomy" id="2067065"/>
    <lineage>
        <taxon>Bacteria</taxon>
        <taxon>Pseudomonadati</taxon>
        <taxon>Pseudomonadota</taxon>
        <taxon>Betaproteobacteria</taxon>
        <taxon>Neisseriales</taxon>
        <taxon>Neisseriaceae</taxon>
        <taxon>Aquella</taxon>
    </lineage>
</organism>
<feature type="transmembrane region" description="Helical" evidence="9">
    <location>
        <begin position="153"/>
        <end position="174"/>
    </location>
</feature>
<keyword evidence="7 9" id="KW-0472">Membrane</keyword>
<dbReference type="GO" id="GO:0017038">
    <property type="term" value="P:protein import"/>
    <property type="evidence" value="ECO:0007669"/>
    <property type="project" value="TreeGrafter"/>
</dbReference>
<keyword evidence="5 8" id="KW-0653">Protein transport</keyword>
<comment type="subcellular location">
    <subcellularLocation>
        <location evidence="1">Cell membrane</location>
        <topology evidence="1">Multi-pass membrane protein</topology>
    </subcellularLocation>
    <subcellularLocation>
        <location evidence="8">Membrane</location>
        <topology evidence="8">Multi-pass membrane protein</topology>
    </subcellularLocation>
</comment>
<dbReference type="EMBL" id="CP024847">
    <property type="protein sequence ID" value="AUR51986.1"/>
    <property type="molecule type" value="Genomic_DNA"/>
</dbReference>
<dbReference type="PANTHER" id="PTHR30625">
    <property type="entry name" value="PROTEIN TOLQ"/>
    <property type="match status" value="1"/>
</dbReference>
<keyword evidence="3" id="KW-1003">Cell membrane</keyword>
<evidence type="ECO:0000256" key="3">
    <source>
        <dbReference type="ARBA" id="ARBA00022475"/>
    </source>
</evidence>